<dbReference type="Proteomes" id="UP001285441">
    <property type="component" value="Unassembled WGS sequence"/>
</dbReference>
<comment type="caution">
    <text evidence="1">The sequence shown here is derived from an EMBL/GenBank/DDBJ whole genome shotgun (WGS) entry which is preliminary data.</text>
</comment>
<dbReference type="EMBL" id="JAULSW010000010">
    <property type="protein sequence ID" value="KAK3368276.1"/>
    <property type="molecule type" value="Genomic_DNA"/>
</dbReference>
<proteinExistence type="predicted"/>
<keyword evidence="2" id="KW-1185">Reference proteome</keyword>
<reference evidence="1" key="2">
    <citation type="submission" date="2023-06" db="EMBL/GenBank/DDBJ databases">
        <authorList>
            <consortium name="Lawrence Berkeley National Laboratory"/>
            <person name="Haridas S."/>
            <person name="Hensen N."/>
            <person name="Bonometti L."/>
            <person name="Westerberg I."/>
            <person name="Brannstrom I.O."/>
            <person name="Guillou S."/>
            <person name="Cros-Aarteil S."/>
            <person name="Calhoun S."/>
            <person name="Kuo A."/>
            <person name="Mondo S."/>
            <person name="Pangilinan J."/>
            <person name="Riley R."/>
            <person name="LaButti K."/>
            <person name="Andreopoulos B."/>
            <person name="Lipzen A."/>
            <person name="Chen C."/>
            <person name="Yanf M."/>
            <person name="Daum C."/>
            <person name="Ng V."/>
            <person name="Clum A."/>
            <person name="Steindorff A."/>
            <person name="Ohm R."/>
            <person name="Martin F."/>
            <person name="Silar P."/>
            <person name="Natvig D."/>
            <person name="Lalanne C."/>
            <person name="Gautier V."/>
            <person name="Ament-velasquez S.L."/>
            <person name="Kruys A."/>
            <person name="Hutchinson M.I."/>
            <person name="Powell A.J."/>
            <person name="Barry K."/>
            <person name="Miller A.N."/>
            <person name="Grigoriev I.V."/>
            <person name="Debuchy R."/>
            <person name="Gladieux P."/>
            <person name="Thoren M.H."/>
            <person name="Johannesson H."/>
        </authorList>
    </citation>
    <scope>NUCLEOTIDE SEQUENCE</scope>
    <source>
        <strain evidence="1">CBS 232.78</strain>
    </source>
</reference>
<evidence type="ECO:0000313" key="2">
    <source>
        <dbReference type="Proteomes" id="UP001285441"/>
    </source>
</evidence>
<dbReference type="AlphaFoldDB" id="A0AAE0N2A4"/>
<evidence type="ECO:0000313" key="1">
    <source>
        <dbReference type="EMBL" id="KAK3368276.1"/>
    </source>
</evidence>
<sequence length="246" mass="26855">MSTWDSESDDNINEIIPSTSSTVRVDTIEADTLQIAADAAAVAAIWTFGLGMAAYAVFETEAIIEKGVISSKAKELNGKLTAIDANISARINQNVNLYVIQYKSNNDLIASKAPKGLDARTCRSILMQFMAQVHEYNGTLDIAGFKKYAEAARRLYNSPEINDVYDALDKLNLSEESDADVQQFIELVKSQNFDSVVMILLRNIAVTSMAFSLNIANQTIRDCAKAAGFEVAEVESSAFGMLDVWG</sequence>
<gene>
    <name evidence="1" type="ORF">B0H63DRAFT_528646</name>
</gene>
<name>A0AAE0N2A4_9PEZI</name>
<accession>A0AAE0N2A4</accession>
<reference evidence="1" key="1">
    <citation type="journal article" date="2023" name="Mol. Phylogenet. Evol.">
        <title>Genome-scale phylogeny and comparative genomics of the fungal order Sordariales.</title>
        <authorList>
            <person name="Hensen N."/>
            <person name="Bonometti L."/>
            <person name="Westerberg I."/>
            <person name="Brannstrom I.O."/>
            <person name="Guillou S."/>
            <person name="Cros-Aarteil S."/>
            <person name="Calhoun S."/>
            <person name="Haridas S."/>
            <person name="Kuo A."/>
            <person name="Mondo S."/>
            <person name="Pangilinan J."/>
            <person name="Riley R."/>
            <person name="LaButti K."/>
            <person name="Andreopoulos B."/>
            <person name="Lipzen A."/>
            <person name="Chen C."/>
            <person name="Yan M."/>
            <person name="Daum C."/>
            <person name="Ng V."/>
            <person name="Clum A."/>
            <person name="Steindorff A."/>
            <person name="Ohm R.A."/>
            <person name="Martin F."/>
            <person name="Silar P."/>
            <person name="Natvig D.O."/>
            <person name="Lalanne C."/>
            <person name="Gautier V."/>
            <person name="Ament-Velasquez S.L."/>
            <person name="Kruys A."/>
            <person name="Hutchinson M.I."/>
            <person name="Powell A.J."/>
            <person name="Barry K."/>
            <person name="Miller A.N."/>
            <person name="Grigoriev I.V."/>
            <person name="Debuchy R."/>
            <person name="Gladieux P."/>
            <person name="Hiltunen Thoren M."/>
            <person name="Johannesson H."/>
        </authorList>
    </citation>
    <scope>NUCLEOTIDE SEQUENCE</scope>
    <source>
        <strain evidence="1">CBS 232.78</strain>
    </source>
</reference>
<protein>
    <submittedName>
        <fullName evidence="1">Uncharacterized protein</fullName>
    </submittedName>
</protein>
<organism evidence="1 2">
    <name type="scientific">Podospora didyma</name>
    <dbReference type="NCBI Taxonomy" id="330526"/>
    <lineage>
        <taxon>Eukaryota</taxon>
        <taxon>Fungi</taxon>
        <taxon>Dikarya</taxon>
        <taxon>Ascomycota</taxon>
        <taxon>Pezizomycotina</taxon>
        <taxon>Sordariomycetes</taxon>
        <taxon>Sordariomycetidae</taxon>
        <taxon>Sordariales</taxon>
        <taxon>Podosporaceae</taxon>
        <taxon>Podospora</taxon>
    </lineage>
</organism>